<evidence type="ECO:0000313" key="3">
    <source>
        <dbReference type="Proteomes" id="UP000004221"/>
    </source>
</evidence>
<evidence type="ECO:0008006" key="4">
    <source>
        <dbReference type="Google" id="ProtNLM"/>
    </source>
</evidence>
<dbReference type="AlphaFoldDB" id="I4EF63"/>
<evidence type="ECO:0000313" key="2">
    <source>
        <dbReference type="EMBL" id="CCF83325.1"/>
    </source>
</evidence>
<evidence type="ECO:0000256" key="1">
    <source>
        <dbReference type="SAM" id="MobiDB-lite"/>
    </source>
</evidence>
<feature type="region of interest" description="Disordered" evidence="1">
    <location>
        <begin position="1"/>
        <end position="30"/>
    </location>
</feature>
<reference evidence="2 3" key="1">
    <citation type="journal article" date="2012" name="ISME J.">
        <title>Nitrification expanded: discovery, physiology and genomics of a nitrite-oxidizing bacterium from the phylum Chloroflexi.</title>
        <authorList>
            <person name="Sorokin D.Y."/>
            <person name="Lucker S."/>
            <person name="Vejmelkova D."/>
            <person name="Kostrikina N.A."/>
            <person name="Kleerebezem R."/>
            <person name="Rijpstra W.I."/>
            <person name="Damste J.S."/>
            <person name="Le Paslier D."/>
            <person name="Muyzer G."/>
            <person name="Wagner M."/>
            <person name="van Loosdrecht M.C."/>
            <person name="Daims H."/>
        </authorList>
    </citation>
    <scope>NUCLEOTIDE SEQUENCE [LARGE SCALE GENOMIC DNA]</scope>
    <source>
        <strain evidence="3">none</strain>
    </source>
</reference>
<feature type="compositionally biased region" description="Basic and acidic residues" evidence="1">
    <location>
        <begin position="1"/>
        <end position="11"/>
    </location>
</feature>
<dbReference type="EMBL" id="CAGS01000137">
    <property type="protein sequence ID" value="CCF83325.1"/>
    <property type="molecule type" value="Genomic_DNA"/>
</dbReference>
<comment type="caution">
    <text evidence="2">The sequence shown here is derived from an EMBL/GenBank/DDBJ whole genome shotgun (WGS) entry which is preliminary data.</text>
</comment>
<accession>I4EF63</accession>
<gene>
    <name evidence="2" type="ORF">NITHO_2210020</name>
</gene>
<organism evidence="2 3">
    <name type="scientific">Nitrolancea hollandica Lb</name>
    <dbReference type="NCBI Taxonomy" id="1129897"/>
    <lineage>
        <taxon>Bacteria</taxon>
        <taxon>Pseudomonadati</taxon>
        <taxon>Thermomicrobiota</taxon>
        <taxon>Thermomicrobia</taxon>
        <taxon>Sphaerobacterales</taxon>
        <taxon>Sphaerobacterineae</taxon>
        <taxon>Sphaerobacteraceae</taxon>
        <taxon>Nitrolancea</taxon>
    </lineage>
</organism>
<protein>
    <recommendedName>
        <fullName evidence="4">DUF3467 domain-containing protein</fullName>
    </recommendedName>
</protein>
<feature type="compositionally biased region" description="Polar residues" evidence="1">
    <location>
        <begin position="16"/>
        <end position="30"/>
    </location>
</feature>
<sequence length="124" mass="13716">MDVRRRQELPGRKGPTSMTQSDSGFSSSNANEFAIPDIYTDSVRINMSVYGVCFELGLNQPFGPVGSDGTVITRPEARVYMSPQHAKVLALTLLKNIRAYEDQVGEINLPQELLRDLDIEEGGK</sequence>
<keyword evidence="3" id="KW-1185">Reference proteome</keyword>
<name>I4EF63_9BACT</name>
<dbReference type="Proteomes" id="UP000004221">
    <property type="component" value="Unassembled WGS sequence"/>
</dbReference>
<dbReference type="InterPro" id="IPR021857">
    <property type="entry name" value="DUF3467"/>
</dbReference>
<proteinExistence type="predicted"/>
<dbReference type="Pfam" id="PF11950">
    <property type="entry name" value="DUF3467"/>
    <property type="match status" value="1"/>
</dbReference>